<organism evidence="1 2">
    <name type="scientific">Szabonella alba</name>
    <dbReference type="NCBI Taxonomy" id="2804194"/>
    <lineage>
        <taxon>Bacteria</taxon>
        <taxon>Pseudomonadati</taxon>
        <taxon>Pseudomonadota</taxon>
        <taxon>Alphaproteobacteria</taxon>
        <taxon>Rhodobacterales</taxon>
        <taxon>Paracoccaceae</taxon>
        <taxon>Szabonella</taxon>
    </lineage>
</organism>
<accession>A0A8K0V813</accession>
<keyword evidence="2" id="KW-1185">Reference proteome</keyword>
<protein>
    <submittedName>
        <fullName evidence="1">Uncharacterized protein</fullName>
    </submittedName>
</protein>
<evidence type="ECO:0000313" key="2">
    <source>
        <dbReference type="Proteomes" id="UP000648908"/>
    </source>
</evidence>
<dbReference type="Proteomes" id="UP000648908">
    <property type="component" value="Unassembled WGS sequence"/>
</dbReference>
<sequence length="175" mass="19315">MTHDQAPTADAVPVASLGLDEFETGLLAVLRHFLTAFSRPESQAWQSAFRVATERWDLAGGPQIAMGLLPVLQALRGARRQDFIFTDPLCIQCRMQATGCEAAFMRMVQAMRRDRTDIARGAVLELTGGRMEAGLVQAGLAFAARWPATRGNEANQPDLRQTHFAPAHRHLRIVH</sequence>
<proteinExistence type="predicted"/>
<gene>
    <name evidence="1" type="ORF">JL811_06355</name>
</gene>
<name>A0A8K0V813_9RHOB</name>
<dbReference type="EMBL" id="JAESVN010000002">
    <property type="protein sequence ID" value="MBL4916841.1"/>
    <property type="molecule type" value="Genomic_DNA"/>
</dbReference>
<dbReference type="RefSeq" id="WP_202687648.1">
    <property type="nucleotide sequence ID" value="NZ_JAESVN010000002.1"/>
</dbReference>
<dbReference type="AlphaFoldDB" id="A0A8K0V813"/>
<evidence type="ECO:0000313" key="1">
    <source>
        <dbReference type="EMBL" id="MBL4916841.1"/>
    </source>
</evidence>
<reference evidence="1" key="1">
    <citation type="submission" date="2021-01" db="EMBL/GenBank/DDBJ databases">
        <title>Tabrizicola alba sp. nov. a motile alkaliphilic bacterium isolated from a soda lake.</title>
        <authorList>
            <person name="Szuroczki S."/>
            <person name="Abbaszade G."/>
            <person name="Schumann P."/>
            <person name="Toth E."/>
        </authorList>
    </citation>
    <scope>NUCLEOTIDE SEQUENCE</scope>
    <source>
        <strain evidence="1">DMG-N-6</strain>
    </source>
</reference>
<comment type="caution">
    <text evidence="1">The sequence shown here is derived from an EMBL/GenBank/DDBJ whole genome shotgun (WGS) entry which is preliminary data.</text>
</comment>